<dbReference type="Proteomes" id="UP001209681">
    <property type="component" value="Unassembled WGS sequence"/>
</dbReference>
<dbReference type="RefSeq" id="WP_265426371.1">
    <property type="nucleotide sequence ID" value="NZ_JAPFPW010000043.1"/>
</dbReference>
<protein>
    <recommendedName>
        <fullName evidence="3">Polysaccharide deacetylase</fullName>
    </recommendedName>
</protein>
<sequence length="247" mass="28821">MIFRYDQFKNFIQYAKKSRHISPLGEWDGSNAIILRHDVDFDLELAYRLSLIEAELDVRSTFFVLTTCATYNVLSVLNRKILREMVAMGFEIGLHFDPTIYATADQVQLASFVDEEAKILSSVTGSKIKSISLHNPSIHGQYPFFEGYINAYDKHIFSDELYISDSCMNFRGKDPYEFIRNANMENPIQVVLHPLHFSENNLTYPEIFYEHIKRYSGVLDSIFRVNSKFTEQMHGESMFDYIKKKNM</sequence>
<evidence type="ECO:0008006" key="3">
    <source>
        <dbReference type="Google" id="ProtNLM"/>
    </source>
</evidence>
<dbReference type="Gene3D" id="3.20.20.370">
    <property type="entry name" value="Glycoside hydrolase/deacetylase"/>
    <property type="match status" value="1"/>
</dbReference>
<name>A0ABT3ND82_9BACT</name>
<dbReference type="InterPro" id="IPR011330">
    <property type="entry name" value="Glyco_hydro/deAcase_b/a-brl"/>
</dbReference>
<evidence type="ECO:0000313" key="2">
    <source>
        <dbReference type="Proteomes" id="UP001209681"/>
    </source>
</evidence>
<proteinExistence type="predicted"/>
<gene>
    <name evidence="1" type="ORF">OOT00_15685</name>
</gene>
<accession>A0ABT3ND82</accession>
<evidence type="ECO:0000313" key="1">
    <source>
        <dbReference type="EMBL" id="MCW7755423.1"/>
    </source>
</evidence>
<keyword evidence="2" id="KW-1185">Reference proteome</keyword>
<dbReference type="EMBL" id="JAPFPW010000043">
    <property type="protein sequence ID" value="MCW7755423.1"/>
    <property type="molecule type" value="Genomic_DNA"/>
</dbReference>
<dbReference type="SUPFAM" id="SSF88713">
    <property type="entry name" value="Glycoside hydrolase/deacetylase"/>
    <property type="match status" value="1"/>
</dbReference>
<comment type="caution">
    <text evidence="1">The sequence shown here is derived from an EMBL/GenBank/DDBJ whole genome shotgun (WGS) entry which is preliminary data.</text>
</comment>
<reference evidence="1 2" key="1">
    <citation type="submission" date="2022-11" db="EMBL/GenBank/DDBJ databases">
        <title>Desulfobotulus tamanensis H1 sp. nov. - anaerobic, alkaliphilic, sulphate reducing bacterium isolated from terrestrial mud volcano.</title>
        <authorList>
            <person name="Frolova A."/>
            <person name="Merkel A.Y."/>
            <person name="Slobodkin A.I."/>
        </authorList>
    </citation>
    <scope>NUCLEOTIDE SEQUENCE [LARGE SCALE GENOMIC DNA]</scope>
    <source>
        <strain evidence="1 2">H1</strain>
    </source>
</reference>
<organism evidence="1 2">
    <name type="scientific">Desulfobotulus pelophilus</name>
    <dbReference type="NCBI Taxonomy" id="2823377"/>
    <lineage>
        <taxon>Bacteria</taxon>
        <taxon>Pseudomonadati</taxon>
        <taxon>Thermodesulfobacteriota</taxon>
        <taxon>Desulfobacteria</taxon>
        <taxon>Desulfobacterales</taxon>
        <taxon>Desulfobacteraceae</taxon>
        <taxon>Desulfobotulus</taxon>
    </lineage>
</organism>